<proteinExistence type="predicted"/>
<evidence type="ECO:0000256" key="1">
    <source>
        <dbReference type="SAM" id="MobiDB-lite"/>
    </source>
</evidence>
<dbReference type="EMBL" id="JAIXCQ010000006">
    <property type="protein sequence ID" value="MCA5893734.1"/>
    <property type="molecule type" value="Genomic_DNA"/>
</dbReference>
<protein>
    <submittedName>
        <fullName evidence="3">DUF2599 domain-containing protein</fullName>
    </submittedName>
</protein>
<name>A0ABS7ZIW0_9MICO</name>
<dbReference type="RefSeq" id="WP_225565502.1">
    <property type="nucleotide sequence ID" value="NZ_JAIXCQ010000006.1"/>
</dbReference>
<sequence>MLPRPTTPPWPAVLGALALALGGCTGSPAPAEPSSAVPSTSPIPSPTASPTSFPSPRSPGPAADGLRVELSSGGVTLEVRVPGVAEDDPGVRVDDAGEGAATVTVDAAALDDVATRLAGAPEIALRSGGRFEVRPDGSVTVLVDEAAVGGLAASRGALVAVDDTHLALQPRPTASAEPAPLEATLGTTAVAGADWGEREGGRSLAVTPTAWARGAGRAGADVAWSELTAGDPEVDSPTMRDQLECHALGAPDKATWNLEPWRPDVGLLATLAARCNPTT</sequence>
<dbReference type="Proteomes" id="UP001319870">
    <property type="component" value="Unassembled WGS sequence"/>
</dbReference>
<reference evidence="3 4" key="1">
    <citation type="submission" date="2021-09" db="EMBL/GenBank/DDBJ databases">
        <title>Isoptericola luteus sp. nov., a novel bacterium isolated from Harbin, the capital city of Heilongjiang province.</title>
        <authorList>
            <person name="Li J."/>
        </authorList>
    </citation>
    <scope>NUCLEOTIDE SEQUENCE [LARGE SCALE GENOMIC DNA]</scope>
    <source>
        <strain evidence="3 4">NEAU-Y5</strain>
    </source>
</reference>
<evidence type="ECO:0000313" key="4">
    <source>
        <dbReference type="Proteomes" id="UP001319870"/>
    </source>
</evidence>
<gene>
    <name evidence="3" type="ORF">LEP48_10285</name>
</gene>
<evidence type="ECO:0000313" key="3">
    <source>
        <dbReference type="EMBL" id="MCA5893734.1"/>
    </source>
</evidence>
<feature type="compositionally biased region" description="Low complexity" evidence="1">
    <location>
        <begin position="22"/>
        <end position="40"/>
    </location>
</feature>
<accession>A0ABS7ZIW0</accession>
<feature type="region of interest" description="Disordered" evidence="1">
    <location>
        <begin position="22"/>
        <end position="64"/>
    </location>
</feature>
<feature type="signal peptide" evidence="2">
    <location>
        <begin position="1"/>
        <end position="31"/>
    </location>
</feature>
<organism evidence="3 4">
    <name type="scientific">Isoptericola luteus</name>
    <dbReference type="NCBI Taxonomy" id="2879484"/>
    <lineage>
        <taxon>Bacteria</taxon>
        <taxon>Bacillati</taxon>
        <taxon>Actinomycetota</taxon>
        <taxon>Actinomycetes</taxon>
        <taxon>Micrococcales</taxon>
        <taxon>Promicromonosporaceae</taxon>
        <taxon>Isoptericola</taxon>
    </lineage>
</organism>
<dbReference type="PROSITE" id="PS51257">
    <property type="entry name" value="PROKAR_LIPOPROTEIN"/>
    <property type="match status" value="1"/>
</dbReference>
<comment type="caution">
    <text evidence="3">The sequence shown here is derived from an EMBL/GenBank/DDBJ whole genome shotgun (WGS) entry which is preliminary data.</text>
</comment>
<evidence type="ECO:0000256" key="2">
    <source>
        <dbReference type="SAM" id="SignalP"/>
    </source>
</evidence>
<dbReference type="Pfam" id="PF10783">
    <property type="entry name" value="DUF2599"/>
    <property type="match status" value="1"/>
</dbReference>
<dbReference type="InterPro" id="IPR019719">
    <property type="entry name" value="DUF2599"/>
</dbReference>
<feature type="chain" id="PRO_5045600969" evidence="2">
    <location>
        <begin position="32"/>
        <end position="279"/>
    </location>
</feature>
<keyword evidence="2" id="KW-0732">Signal</keyword>
<keyword evidence="4" id="KW-1185">Reference proteome</keyword>